<keyword evidence="2" id="KW-1185">Reference proteome</keyword>
<evidence type="ECO:0000313" key="2">
    <source>
        <dbReference type="Proteomes" id="UP000187209"/>
    </source>
</evidence>
<comment type="caution">
    <text evidence="1">The sequence shown here is derived from an EMBL/GenBank/DDBJ whole genome shotgun (WGS) entry which is preliminary data.</text>
</comment>
<evidence type="ECO:0000313" key="1">
    <source>
        <dbReference type="EMBL" id="OMJ76876.1"/>
    </source>
</evidence>
<dbReference type="AlphaFoldDB" id="A0A1R2BJD1"/>
<sequence length="122" mass="13620">MTQERYRCKECNFDVCMKCADILLDFVIKAEQKTHGPNKHPLIWIGDTRQKNGGNPIACNLCGLNFNKAGMFGCNSCQNNYCLLCYNNPNRPKPNPQLLGGNDALSNLIALQLLGDMLKRGN</sequence>
<accession>A0A1R2BJD1</accession>
<reference evidence="1 2" key="1">
    <citation type="submission" date="2016-11" db="EMBL/GenBank/DDBJ databases">
        <title>The macronuclear genome of Stentor coeruleus: a giant cell with tiny introns.</title>
        <authorList>
            <person name="Slabodnick M."/>
            <person name="Ruby J.G."/>
            <person name="Reiff S.B."/>
            <person name="Swart E.C."/>
            <person name="Gosai S."/>
            <person name="Prabakaran S."/>
            <person name="Witkowska E."/>
            <person name="Larue G.E."/>
            <person name="Fisher S."/>
            <person name="Freeman R.M."/>
            <person name="Gunawardena J."/>
            <person name="Chu W."/>
            <person name="Stover N.A."/>
            <person name="Gregory B.D."/>
            <person name="Nowacki M."/>
            <person name="Derisi J."/>
            <person name="Roy S.W."/>
            <person name="Marshall W.F."/>
            <person name="Sood P."/>
        </authorList>
    </citation>
    <scope>NUCLEOTIDE SEQUENCE [LARGE SCALE GENOMIC DNA]</scope>
    <source>
        <strain evidence="1">WM001</strain>
    </source>
</reference>
<proteinExistence type="predicted"/>
<dbReference type="SUPFAM" id="SSF57889">
    <property type="entry name" value="Cysteine-rich domain"/>
    <property type="match status" value="1"/>
</dbReference>
<dbReference type="EMBL" id="MPUH01000606">
    <property type="protein sequence ID" value="OMJ76876.1"/>
    <property type="molecule type" value="Genomic_DNA"/>
</dbReference>
<dbReference type="Proteomes" id="UP000187209">
    <property type="component" value="Unassembled WGS sequence"/>
</dbReference>
<protein>
    <submittedName>
        <fullName evidence="1">Uncharacterized protein</fullName>
    </submittedName>
</protein>
<dbReference type="InterPro" id="IPR046349">
    <property type="entry name" value="C1-like_sf"/>
</dbReference>
<organism evidence="1 2">
    <name type="scientific">Stentor coeruleus</name>
    <dbReference type="NCBI Taxonomy" id="5963"/>
    <lineage>
        <taxon>Eukaryota</taxon>
        <taxon>Sar</taxon>
        <taxon>Alveolata</taxon>
        <taxon>Ciliophora</taxon>
        <taxon>Postciliodesmatophora</taxon>
        <taxon>Heterotrichea</taxon>
        <taxon>Heterotrichida</taxon>
        <taxon>Stentoridae</taxon>
        <taxon>Stentor</taxon>
    </lineage>
</organism>
<gene>
    <name evidence="1" type="ORF">SteCoe_23647</name>
</gene>
<name>A0A1R2BJD1_9CILI</name>